<dbReference type="InterPro" id="IPR052061">
    <property type="entry name" value="PTE-AB_protein"/>
</dbReference>
<keyword evidence="2" id="KW-0472">Membrane</keyword>
<organism evidence="4 5">
    <name type="scientific">Phomopsis amygdali</name>
    <name type="common">Fusicoccum amygdali</name>
    <dbReference type="NCBI Taxonomy" id="1214568"/>
    <lineage>
        <taxon>Eukaryota</taxon>
        <taxon>Fungi</taxon>
        <taxon>Dikarya</taxon>
        <taxon>Ascomycota</taxon>
        <taxon>Pezizomycotina</taxon>
        <taxon>Sordariomycetes</taxon>
        <taxon>Sordariomycetidae</taxon>
        <taxon>Diaporthales</taxon>
        <taxon>Diaporthaceae</taxon>
        <taxon>Diaporthe</taxon>
    </lineage>
</organism>
<dbReference type="PANTHER" id="PTHR47260">
    <property type="entry name" value="UPF0644 PROTEIN PB2B4.06"/>
    <property type="match status" value="1"/>
</dbReference>
<feature type="domain" description="Thioesterase" evidence="3">
    <location>
        <begin position="219"/>
        <end position="275"/>
    </location>
</feature>
<comment type="caution">
    <text evidence="4">The sequence shown here is derived from an EMBL/GenBank/DDBJ whole genome shotgun (WGS) entry which is preliminary data.</text>
</comment>
<dbReference type="Gene3D" id="3.10.129.10">
    <property type="entry name" value="Hotdog Thioesterase"/>
    <property type="match status" value="1"/>
</dbReference>
<evidence type="ECO:0000259" key="3">
    <source>
        <dbReference type="Pfam" id="PF03061"/>
    </source>
</evidence>
<dbReference type="InterPro" id="IPR029069">
    <property type="entry name" value="HotDog_dom_sf"/>
</dbReference>
<keyword evidence="2" id="KW-0812">Transmembrane</keyword>
<dbReference type="InterPro" id="IPR006683">
    <property type="entry name" value="Thioestr_dom"/>
</dbReference>
<dbReference type="AlphaFoldDB" id="A0AAD9S6A1"/>
<reference evidence="4" key="1">
    <citation type="submission" date="2023-06" db="EMBL/GenBank/DDBJ databases">
        <authorList>
            <person name="Noh H."/>
        </authorList>
    </citation>
    <scope>NUCLEOTIDE SEQUENCE</scope>
    <source>
        <strain evidence="4">DUCC20226</strain>
    </source>
</reference>
<feature type="transmembrane region" description="Helical" evidence="2">
    <location>
        <begin position="98"/>
        <end position="119"/>
    </location>
</feature>
<keyword evidence="2" id="KW-1133">Transmembrane helix</keyword>
<evidence type="ECO:0000313" key="4">
    <source>
        <dbReference type="EMBL" id="KAK2600574.1"/>
    </source>
</evidence>
<dbReference type="PANTHER" id="PTHR47260:SF1">
    <property type="entry name" value="UPF0644 PROTEIN PB2B4.06"/>
    <property type="match status" value="1"/>
</dbReference>
<dbReference type="CDD" id="cd03443">
    <property type="entry name" value="PaaI_thioesterase"/>
    <property type="match status" value="1"/>
</dbReference>
<sequence>MPPISVQRRLAVKLAQQAQWRIAASQPQKLSAPICQHRGVVRSPAATIRMPRCFQSFSTSSRLLNEQSVSPTSASSAPQAQPQSSQPDPPPRRRRPRWVSAAIFLLLGLASGTGIRAVLSPPPPLLPGTEVDESLKRDIRAAAAKLPLVKHLLSDPEWSQGHHEAYAGIPSEARAQRITTGPLSGSRGVGGYQHIFHNNTTGEVVAVVYLGTGTIGWPGVVHGGAIATLLDEHSARAALKDLAAGGGGGLLTANLDITYKRPTLSSDFYVIRARAVPDEALAPEERGKRGRKVWVDATVETVDGKACVECRALFVSPKSVNLRRVPENF</sequence>
<dbReference type="SUPFAM" id="SSF54637">
    <property type="entry name" value="Thioesterase/thiol ester dehydrase-isomerase"/>
    <property type="match status" value="1"/>
</dbReference>
<dbReference type="Proteomes" id="UP001265746">
    <property type="component" value="Unassembled WGS sequence"/>
</dbReference>
<feature type="region of interest" description="Disordered" evidence="1">
    <location>
        <begin position="65"/>
        <end position="95"/>
    </location>
</feature>
<evidence type="ECO:0000313" key="5">
    <source>
        <dbReference type="Proteomes" id="UP001265746"/>
    </source>
</evidence>
<dbReference type="Pfam" id="PF03061">
    <property type="entry name" value="4HBT"/>
    <property type="match status" value="1"/>
</dbReference>
<dbReference type="EMBL" id="JAUJFL010000006">
    <property type="protein sequence ID" value="KAK2600574.1"/>
    <property type="molecule type" value="Genomic_DNA"/>
</dbReference>
<proteinExistence type="predicted"/>
<name>A0AAD9S6A1_PHOAM</name>
<keyword evidence="5" id="KW-1185">Reference proteome</keyword>
<gene>
    <name evidence="4" type="ORF">N8I77_010096</name>
</gene>
<protein>
    <recommendedName>
        <fullName evidence="3">Thioesterase domain-containing protein</fullName>
    </recommendedName>
</protein>
<accession>A0AAD9S6A1</accession>
<evidence type="ECO:0000256" key="1">
    <source>
        <dbReference type="SAM" id="MobiDB-lite"/>
    </source>
</evidence>
<feature type="compositionally biased region" description="Low complexity" evidence="1">
    <location>
        <begin position="67"/>
        <end position="86"/>
    </location>
</feature>
<evidence type="ECO:0000256" key="2">
    <source>
        <dbReference type="SAM" id="Phobius"/>
    </source>
</evidence>